<protein>
    <recommendedName>
        <fullName evidence="6">Phospholipase</fullName>
        <ecNumber evidence="6">3.1.4.4</ecNumber>
    </recommendedName>
</protein>
<dbReference type="FunFam" id="3.30.870.10:FF:000018">
    <property type="entry name" value="Phospholipase"/>
    <property type="match status" value="1"/>
</dbReference>
<dbReference type="FunFam" id="3.30.870.10:FF:000005">
    <property type="entry name" value="Phospholipase"/>
    <property type="match status" value="1"/>
</dbReference>
<sequence length="930" mass="106385">YKTIGFKETGARVFLTALPITAKILEVERFTSAQDRFNITSQRSVSKVRSPAPLHEVLVCGLRRYICCPGDLEVAKAIYMLPWRFGHYIQNYLAHRQLEDYLNKLLKMPMYRNYHATMEFIDVSQLSFIHDLGPKGLEGMVLKRSGGHRIPGLNCCGHSKMCYRWSKRSVWMVVKDSFLVLMKPDSGAISFVLLVDKVFDIKMETKDTETKHGVRIDCLCRTLVLKFTSYRHARWWGQAVDDFVRKYGSNFLKDHRFGSFANEQKNIPSKWYVNGKQYMEDVANALEEAEEEIFITDWWLSPEIFLKRPVVEGNRWRLDSILKRQAQKGVRIFVMLYKEVELALGINSEYSKRTLLQLHPNIKVMRHPDHVSSSVYLWAHHEKIVVIDQSVAFVGGIDLAYGRWDDVEHRLTDIGSVTRTLPVSTEVWEISYFILANTSEGSPAMASQSHGPSTVHTNGKSLPVDTVDQPKLKGQGKTKKTRFSIRRHLQKHGLAPADSVSSVENVIGLMGNTRFWHGKDYCNFVHKDWVQLDKPFDDFIDRHITPRMPWHDIASVVHGKAARDVARHFIQRWNFTKVRKPTLVSFSAVCLHIASQNFLVLRSASDWSAGIKYHEESIHTAYVNAIENSEHYIYIENQFFISCADNKVVHNKIGDAIAKRIIKAYRDGKKYRVYVVTPLLPGFEGNINTGGGSAIQAVMHFNYRTMIRGDCSIISQLKKERTHIFINYISFGGLRTHAELEGKLVTELIYVHSKMLIADDNTVIIGSANINDRSMLGKRDSEVAVIFEDIHTVKSVMDGQEYQAGRFGLSLRLECFRMILGANTDPSIDVTDPISDQFYKEVWMTTAARNATIYQKVFRCLPSSDVRSILELDGFLSKPGLEKEDPARAQEELKKIRGFLVQFPLQFLSEQNLLPPIGSKEAMVPMDVWT</sequence>
<dbReference type="FunFam" id="3.30.870.10:FF:000011">
    <property type="entry name" value="Phospholipase"/>
    <property type="match status" value="1"/>
</dbReference>
<dbReference type="Pfam" id="PF13091">
    <property type="entry name" value="PLDc_2"/>
    <property type="match status" value="1"/>
</dbReference>
<dbReference type="GO" id="GO:0004630">
    <property type="term" value="F:phospholipase D activity"/>
    <property type="evidence" value="ECO:0007669"/>
    <property type="project" value="UniProtKB-UniRule"/>
</dbReference>
<keyword evidence="2" id="KW-0677">Repeat</keyword>
<dbReference type="SMART" id="SM00155">
    <property type="entry name" value="PLDc"/>
    <property type="match status" value="2"/>
</dbReference>
<feature type="compositionally biased region" description="Polar residues" evidence="7">
    <location>
        <begin position="443"/>
        <end position="460"/>
    </location>
</feature>
<dbReference type="PANTHER" id="PTHR18896:SF57">
    <property type="entry name" value="PHOSPHOLIPASE D1"/>
    <property type="match status" value="1"/>
</dbReference>
<dbReference type="Proteomes" id="UP000694701">
    <property type="component" value="Unplaced"/>
</dbReference>
<dbReference type="PANTHER" id="PTHR18896">
    <property type="entry name" value="PHOSPHOLIPASE D"/>
    <property type="match status" value="1"/>
</dbReference>
<dbReference type="Pfam" id="PF00614">
    <property type="entry name" value="PLDc"/>
    <property type="match status" value="1"/>
</dbReference>
<feature type="region of interest" description="Disordered" evidence="7">
    <location>
        <begin position="443"/>
        <end position="480"/>
    </location>
</feature>
<dbReference type="GO" id="GO:0009395">
    <property type="term" value="P:phospholipid catabolic process"/>
    <property type="evidence" value="ECO:0007669"/>
    <property type="project" value="TreeGrafter"/>
</dbReference>
<evidence type="ECO:0000256" key="3">
    <source>
        <dbReference type="ARBA" id="ARBA00022801"/>
    </source>
</evidence>
<dbReference type="InterPro" id="IPR015679">
    <property type="entry name" value="PLipase_D_fam"/>
</dbReference>
<comment type="similarity">
    <text evidence="6">Belongs to the phospholipase D family.</text>
</comment>
<keyword evidence="4 6" id="KW-0442">Lipid degradation</keyword>
<dbReference type="GO" id="GO:0006654">
    <property type="term" value="P:phosphatidic acid biosynthetic process"/>
    <property type="evidence" value="ECO:0007669"/>
    <property type="project" value="InterPro"/>
</dbReference>
<dbReference type="PROSITE" id="PS50035">
    <property type="entry name" value="PLD"/>
    <property type="match status" value="2"/>
</dbReference>
<dbReference type="GO" id="GO:0035556">
    <property type="term" value="P:intracellular signal transduction"/>
    <property type="evidence" value="ECO:0007669"/>
    <property type="project" value="InterPro"/>
</dbReference>
<feature type="domain" description="PLD phosphodiesterase" evidence="8">
    <location>
        <begin position="376"/>
        <end position="403"/>
    </location>
</feature>
<feature type="domain" description="PLD phosphodiesterase" evidence="8">
    <location>
        <begin position="747"/>
        <end position="774"/>
    </location>
</feature>
<evidence type="ECO:0000256" key="7">
    <source>
        <dbReference type="SAM" id="MobiDB-lite"/>
    </source>
</evidence>
<evidence type="ECO:0000256" key="6">
    <source>
        <dbReference type="PIRNR" id="PIRNR009376"/>
    </source>
</evidence>
<dbReference type="Gene3D" id="3.30.870.10">
    <property type="entry name" value="Endonuclease Chain A"/>
    <property type="match status" value="3"/>
</dbReference>
<name>A0A8C2GFI4_CYPCA</name>
<dbReference type="Ensembl" id="ENSCCRT00020074039.1">
    <property type="protein sequence ID" value="ENSCCRP00020067310.1"/>
    <property type="gene ID" value="ENSCCRG00020022713.1"/>
</dbReference>
<evidence type="ECO:0000256" key="2">
    <source>
        <dbReference type="ARBA" id="ARBA00022737"/>
    </source>
</evidence>
<evidence type="ECO:0000256" key="1">
    <source>
        <dbReference type="ARBA" id="ARBA00000798"/>
    </source>
</evidence>
<dbReference type="GO" id="GO:0032534">
    <property type="term" value="P:regulation of microvillus assembly"/>
    <property type="evidence" value="ECO:0007669"/>
    <property type="project" value="TreeGrafter"/>
</dbReference>
<evidence type="ECO:0000259" key="8">
    <source>
        <dbReference type="PROSITE" id="PS50035"/>
    </source>
</evidence>
<dbReference type="PIRSF" id="PIRSF009376">
    <property type="entry name" value="Phospholipase_D_euk"/>
    <property type="match status" value="1"/>
</dbReference>
<evidence type="ECO:0000256" key="5">
    <source>
        <dbReference type="ARBA" id="ARBA00023098"/>
    </source>
</evidence>
<dbReference type="InterPro" id="IPR001736">
    <property type="entry name" value="PLipase_D/transphosphatidylase"/>
</dbReference>
<dbReference type="EC" id="3.1.4.4" evidence="6"/>
<organism evidence="9 10">
    <name type="scientific">Cyprinus carpio</name>
    <name type="common">Common carp</name>
    <dbReference type="NCBI Taxonomy" id="7962"/>
    <lineage>
        <taxon>Eukaryota</taxon>
        <taxon>Metazoa</taxon>
        <taxon>Chordata</taxon>
        <taxon>Craniata</taxon>
        <taxon>Vertebrata</taxon>
        <taxon>Euteleostomi</taxon>
        <taxon>Actinopterygii</taxon>
        <taxon>Neopterygii</taxon>
        <taxon>Teleostei</taxon>
        <taxon>Ostariophysi</taxon>
        <taxon>Cypriniformes</taxon>
        <taxon>Cyprinidae</taxon>
        <taxon>Cyprininae</taxon>
        <taxon>Cyprinus</taxon>
    </lineage>
</organism>
<dbReference type="InterPro" id="IPR016555">
    <property type="entry name" value="PLipase_D_euk"/>
</dbReference>
<dbReference type="SUPFAM" id="SSF56024">
    <property type="entry name" value="Phospholipase D/nuclease"/>
    <property type="match status" value="2"/>
</dbReference>
<keyword evidence="5" id="KW-0443">Lipid metabolism</keyword>
<keyword evidence="3 6" id="KW-0378">Hydrolase</keyword>
<dbReference type="GO" id="GO:0060627">
    <property type="term" value="P:regulation of vesicle-mediated transport"/>
    <property type="evidence" value="ECO:0007669"/>
    <property type="project" value="TreeGrafter"/>
</dbReference>
<dbReference type="CDD" id="cd01254">
    <property type="entry name" value="PH_PLD"/>
    <property type="match status" value="1"/>
</dbReference>
<evidence type="ECO:0000313" key="9">
    <source>
        <dbReference type="Ensembl" id="ENSCCRP00020067310.1"/>
    </source>
</evidence>
<reference evidence="9" key="1">
    <citation type="submission" date="2025-08" db="UniProtKB">
        <authorList>
            <consortium name="Ensembl"/>
        </authorList>
    </citation>
    <scope>IDENTIFICATION</scope>
</reference>
<dbReference type="InterPro" id="IPR025202">
    <property type="entry name" value="PLD-like_dom"/>
</dbReference>
<proteinExistence type="inferred from homology"/>
<dbReference type="AlphaFoldDB" id="A0A8C2GFI4"/>
<accession>A0A8C2GFI4</accession>
<evidence type="ECO:0000256" key="4">
    <source>
        <dbReference type="ARBA" id="ARBA00022963"/>
    </source>
</evidence>
<evidence type="ECO:0000313" key="10">
    <source>
        <dbReference type="Proteomes" id="UP000694701"/>
    </source>
</evidence>
<comment type="catalytic activity">
    <reaction evidence="1 6">
        <text>a 1,2-diacyl-sn-glycero-3-phosphocholine + H2O = a 1,2-diacyl-sn-glycero-3-phosphate + choline + H(+)</text>
        <dbReference type="Rhea" id="RHEA:14445"/>
        <dbReference type="ChEBI" id="CHEBI:15354"/>
        <dbReference type="ChEBI" id="CHEBI:15377"/>
        <dbReference type="ChEBI" id="CHEBI:15378"/>
        <dbReference type="ChEBI" id="CHEBI:57643"/>
        <dbReference type="ChEBI" id="CHEBI:58608"/>
        <dbReference type="EC" id="3.1.4.4"/>
    </reaction>
</comment>